<feature type="domain" description="DUF5666" evidence="2">
    <location>
        <begin position="206"/>
        <end position="269"/>
    </location>
</feature>
<evidence type="ECO:0000313" key="3">
    <source>
        <dbReference type="EMBL" id="SFS01781.1"/>
    </source>
</evidence>
<sequence>MVKRTKTMEALLAGATAASMILAGCNSAVTALTGGTAVTGNTTATSALMTDAPGDQVVALGLTVNGIRMYDASGKYADVLTSPVTIEASHLDGVDEPLKAALSIPQDTYTSAVITVSSPTVSYVDPATKKVVQATTVLASATDTVTFSTPITVTATSTPLCFDLMVGQSVALSGTMATVTPVFDVRAIPLASNPTNGGNGKLDDIHGAVVSVSGTTLILATPNATQVTITTNASTVLQGFSSLSALTVGSLVDVDLVQQTSGTLLAARIHRVPGIAANELVGLVTATTGSPVTSFTQTVRQWIGPGTAGTIAGTSYTIAVASGTTFATSANFGTLPSLPFTPVFTAGTLFAGQNVEVDASAVSGTSATAGTVTLVPQTIDGTVAAISSQGGFTAYTVTLNAGSSLATLTGATSVVVFTTASTQMMNSASIVVGGAVRFNGLLFLDAGVLKLVCGGAMDGPGAPPPQKHG</sequence>
<dbReference type="PROSITE" id="PS51257">
    <property type="entry name" value="PROKAR_LIPOPROTEIN"/>
    <property type="match status" value="1"/>
</dbReference>
<gene>
    <name evidence="3" type="ORF">SAMN05421771_0615</name>
</gene>
<accession>A0A1I6LE82</accession>
<organism evidence="3 4">
    <name type="scientific">Granulicella pectinivorans</name>
    <dbReference type="NCBI Taxonomy" id="474950"/>
    <lineage>
        <taxon>Bacteria</taxon>
        <taxon>Pseudomonadati</taxon>
        <taxon>Acidobacteriota</taxon>
        <taxon>Terriglobia</taxon>
        <taxon>Terriglobales</taxon>
        <taxon>Acidobacteriaceae</taxon>
        <taxon>Granulicella</taxon>
    </lineage>
</organism>
<evidence type="ECO:0000256" key="1">
    <source>
        <dbReference type="SAM" id="SignalP"/>
    </source>
</evidence>
<dbReference type="Proteomes" id="UP000199024">
    <property type="component" value="Unassembled WGS sequence"/>
</dbReference>
<dbReference type="RefSeq" id="WP_089836507.1">
    <property type="nucleotide sequence ID" value="NZ_FOZL01000001.1"/>
</dbReference>
<evidence type="ECO:0000313" key="4">
    <source>
        <dbReference type="Proteomes" id="UP000199024"/>
    </source>
</evidence>
<feature type="chain" id="PRO_5011550458" description="DUF5666 domain-containing protein" evidence="1">
    <location>
        <begin position="31"/>
        <end position="469"/>
    </location>
</feature>
<feature type="signal peptide" evidence="1">
    <location>
        <begin position="1"/>
        <end position="30"/>
    </location>
</feature>
<protein>
    <recommendedName>
        <fullName evidence="2">DUF5666 domain-containing protein</fullName>
    </recommendedName>
</protein>
<proteinExistence type="predicted"/>
<evidence type="ECO:0000259" key="2">
    <source>
        <dbReference type="Pfam" id="PF18914"/>
    </source>
</evidence>
<dbReference type="InterPro" id="IPR043724">
    <property type="entry name" value="DUF5666"/>
</dbReference>
<keyword evidence="4" id="KW-1185">Reference proteome</keyword>
<name>A0A1I6LE82_9BACT</name>
<dbReference type="AlphaFoldDB" id="A0A1I6LE82"/>
<dbReference type="EMBL" id="FOZL01000001">
    <property type="protein sequence ID" value="SFS01781.1"/>
    <property type="molecule type" value="Genomic_DNA"/>
</dbReference>
<dbReference type="Pfam" id="PF18914">
    <property type="entry name" value="DUF5666"/>
    <property type="match status" value="1"/>
</dbReference>
<reference evidence="3 4" key="1">
    <citation type="submission" date="2016-10" db="EMBL/GenBank/DDBJ databases">
        <authorList>
            <person name="de Groot N.N."/>
        </authorList>
    </citation>
    <scope>NUCLEOTIDE SEQUENCE [LARGE SCALE GENOMIC DNA]</scope>
    <source>
        <strain evidence="3 4">DSM 21001</strain>
    </source>
</reference>
<keyword evidence="1" id="KW-0732">Signal</keyword>